<dbReference type="EMBL" id="CP014229">
    <property type="protein sequence ID" value="AMD88643.1"/>
    <property type="molecule type" value="Genomic_DNA"/>
</dbReference>
<dbReference type="Proteomes" id="UP000069241">
    <property type="component" value="Chromosome"/>
</dbReference>
<organism evidence="2 3">
    <name type="scientific">Desulfovibrio fairfieldensis</name>
    <dbReference type="NCBI Taxonomy" id="44742"/>
    <lineage>
        <taxon>Bacteria</taxon>
        <taxon>Pseudomonadati</taxon>
        <taxon>Thermodesulfobacteriota</taxon>
        <taxon>Desulfovibrionia</taxon>
        <taxon>Desulfovibrionales</taxon>
        <taxon>Desulfovibrionaceae</taxon>
        <taxon>Desulfovibrio</taxon>
    </lineage>
</organism>
<keyword evidence="1" id="KW-0732">Signal</keyword>
<sequence>MKKRILSALLLALCLAGLTACAPRHSVPLTFEEQQALAAKQQCSEEASAMNSEGPHNSSNPFWSSYFEMCMHRLGVTDAELKKMWY</sequence>
<dbReference type="KEGG" id="dfi:AXF13_00060"/>
<dbReference type="STRING" id="44742.AXF13_00060"/>
<name>A0A0X8JGZ4_9BACT</name>
<feature type="signal peptide" evidence="1">
    <location>
        <begin position="1"/>
        <end position="22"/>
    </location>
</feature>
<feature type="chain" id="PRO_5007067398" description="Lipoprotein" evidence="1">
    <location>
        <begin position="23"/>
        <end position="86"/>
    </location>
</feature>
<evidence type="ECO:0000256" key="1">
    <source>
        <dbReference type="SAM" id="SignalP"/>
    </source>
</evidence>
<evidence type="ECO:0008006" key="4">
    <source>
        <dbReference type="Google" id="ProtNLM"/>
    </source>
</evidence>
<gene>
    <name evidence="2" type="ORF">AXF13_00060</name>
</gene>
<protein>
    <recommendedName>
        <fullName evidence="4">Lipoprotein</fullName>
    </recommendedName>
</protein>
<dbReference type="AlphaFoldDB" id="A0A0X8JGZ4"/>
<keyword evidence="3" id="KW-1185">Reference proteome</keyword>
<evidence type="ECO:0000313" key="3">
    <source>
        <dbReference type="Proteomes" id="UP000069241"/>
    </source>
</evidence>
<evidence type="ECO:0000313" key="2">
    <source>
        <dbReference type="EMBL" id="AMD88643.1"/>
    </source>
</evidence>
<reference evidence="3" key="1">
    <citation type="submission" date="2016-02" db="EMBL/GenBank/DDBJ databases">
        <authorList>
            <person name="Holder M.E."/>
            <person name="Ajami N.J."/>
            <person name="Petrosino J.F."/>
        </authorList>
    </citation>
    <scope>NUCLEOTIDE SEQUENCE [LARGE SCALE GENOMIC DNA]</scope>
    <source>
        <strain evidence="3">CCUG 45958</strain>
    </source>
</reference>
<accession>A0A0X8JGZ4</accession>
<dbReference type="RefSeq" id="WP_062251176.1">
    <property type="nucleotide sequence ID" value="NZ_CP014229.1"/>
</dbReference>
<proteinExistence type="predicted"/>
<dbReference type="PROSITE" id="PS51257">
    <property type="entry name" value="PROKAR_LIPOPROTEIN"/>
    <property type="match status" value="1"/>
</dbReference>